<keyword evidence="1" id="KW-1133">Transmembrane helix</keyword>
<comment type="caution">
    <text evidence="2">The sequence shown here is derived from an EMBL/GenBank/DDBJ whole genome shotgun (WGS) entry which is preliminary data.</text>
</comment>
<evidence type="ECO:0000313" key="2">
    <source>
        <dbReference type="EMBL" id="MFB2833180.1"/>
    </source>
</evidence>
<evidence type="ECO:0000313" key="3">
    <source>
        <dbReference type="Proteomes" id="UP001576780"/>
    </source>
</evidence>
<dbReference type="EMBL" id="JBHFNT010000017">
    <property type="protein sequence ID" value="MFB2833180.1"/>
    <property type="molecule type" value="Genomic_DNA"/>
</dbReference>
<feature type="transmembrane region" description="Helical" evidence="1">
    <location>
        <begin position="50"/>
        <end position="69"/>
    </location>
</feature>
<keyword evidence="3" id="KW-1185">Reference proteome</keyword>
<proteinExistence type="predicted"/>
<sequence length="72" mass="7761">MKANYSYASAIFNADFNNFARISVNQAWSLFFTLGKNDAALGDNPEVGKFFTNVTIAIVAASILGSCIFTSI</sequence>
<reference evidence="2 3" key="1">
    <citation type="submission" date="2024-09" db="EMBL/GenBank/DDBJ databases">
        <title>Floridaenema gen nov. (Aerosakkonemataceae, Aerosakkonematales ord. nov., Cyanobacteria) from benthic tropical and subtropical fresh waters, with the description of four new species.</title>
        <authorList>
            <person name="Moretto J.A."/>
            <person name="Berthold D.E."/>
            <person name="Lefler F.W."/>
            <person name="Huang I.-S."/>
            <person name="Laughinghouse H. IV."/>
        </authorList>
    </citation>
    <scope>NUCLEOTIDE SEQUENCE [LARGE SCALE GENOMIC DNA]</scope>
    <source>
        <strain evidence="2 3">BLCC-F167</strain>
    </source>
</reference>
<organism evidence="2 3">
    <name type="scientific">Floridaenema evergladense BLCC-F167</name>
    <dbReference type="NCBI Taxonomy" id="3153639"/>
    <lineage>
        <taxon>Bacteria</taxon>
        <taxon>Bacillati</taxon>
        <taxon>Cyanobacteriota</taxon>
        <taxon>Cyanophyceae</taxon>
        <taxon>Oscillatoriophycideae</taxon>
        <taxon>Aerosakkonematales</taxon>
        <taxon>Aerosakkonemataceae</taxon>
        <taxon>Floridanema</taxon>
        <taxon>Floridanema evergladense</taxon>
    </lineage>
</organism>
<name>A0ABV4WDN2_9CYAN</name>
<evidence type="ECO:0000256" key="1">
    <source>
        <dbReference type="SAM" id="Phobius"/>
    </source>
</evidence>
<keyword evidence="1" id="KW-0472">Membrane</keyword>
<dbReference type="Proteomes" id="UP001576780">
    <property type="component" value="Unassembled WGS sequence"/>
</dbReference>
<dbReference type="RefSeq" id="WP_413275646.1">
    <property type="nucleotide sequence ID" value="NZ_JBHFNT010000017.1"/>
</dbReference>
<gene>
    <name evidence="2" type="ORF">ACE1CA_01460</name>
</gene>
<keyword evidence="1" id="KW-0812">Transmembrane</keyword>
<protein>
    <submittedName>
        <fullName evidence="2">Uncharacterized protein</fullName>
    </submittedName>
</protein>
<accession>A0ABV4WDN2</accession>